<reference evidence="8" key="1">
    <citation type="submission" date="2018-06" db="EMBL/GenBank/DDBJ databases">
        <authorList>
            <person name="Guldener U."/>
        </authorList>
    </citation>
    <scope>NUCLEOTIDE SEQUENCE [LARGE SCALE GENOMIC DNA]</scope>
    <source>
        <strain evidence="8">UTAD17</strain>
    </source>
</reference>
<dbReference type="PROSITE" id="PS51714">
    <property type="entry name" value="G_BMS1"/>
    <property type="match status" value="1"/>
</dbReference>
<comment type="similarity">
    <text evidence="4">Belongs to the TRAFAC class translation factor GTPase superfamily. Bms1-like GTPase family. TSR1 subfamily.</text>
</comment>
<sequence>MANHSHRSSFKKNHKAFKSKHASKSSLKKLTKGRVESDESRKTGKPNHKVIPKLQRKHLAKQNRDKKIKESLQNRKLFEGTNGAEKIITIIPLTTDVYADDIVKKLLISELTENQLMDLNIKMPSVTNVTIAKYKSNLKFIIPDMSNIINVLDSAKVADFVIFGLSGTSEVEQQYGEQIIRSLELQGISSYLGVVTNLSDVHPKEKFQLDVKQSLESFFKHFFPNEDRVYNLEKKSDSLNVLRILSQKLPRSVNWRDNRGYLVADIIDFIENSENEGHLVIDGTVRGIGFDTNKLVHLPGFGDFQISKIDKKAKLKGLNEDSFLPNEDQNSLEQYAPEDLDMEDDAGYYERDEFEYDNLTSARYDDHGYLSGRKEEIKKVKMPLGTSQYQARWYLNDEQDNAVDDDDDDDELDMEVEMTPEEGSVTDPDIGAVNDYSDTEVDAEAEDFMDLSPEEEERQLMEYRALEKEDQEFPDEIELNPSESAVERLKRYRGLKNLHNCDWDVDEIDPETPAEWKRILRISNYKNTKKKLTKDAKKSAQVTAGDKIKLYIKFPKSLLANVMDPSQICFAVYGLLEHEQQYTVSNFSIERWEEYEDPVPSNEPIIVQYGFRRQVIQPMFSAASNSPNNVHKFEHFLHKNALSIVTCIAPTDMTQSPAIFFKTSASNTLGIEFIGHGSFLNSDHTRIMAKRVILTGDPFKFHKKVVTVRFMFFKPEDVEWFKSIPLFTKSGRTGFIKESLGTHGYFKATFDAKLSAQDVVAMSLYKRMWPKPSTAWDR</sequence>
<proteinExistence type="inferred from homology"/>
<dbReference type="Pfam" id="PF08142">
    <property type="entry name" value="AARP2CN"/>
    <property type="match status" value="1"/>
</dbReference>
<evidence type="ECO:0000256" key="1">
    <source>
        <dbReference type="ARBA" id="ARBA00004604"/>
    </source>
</evidence>
<keyword evidence="2" id="KW-0690">Ribosome biogenesis</keyword>
<feature type="compositionally biased region" description="Basic residues" evidence="5">
    <location>
        <begin position="1"/>
        <end position="32"/>
    </location>
</feature>
<dbReference type="EMBL" id="UFAJ01000009">
    <property type="protein sequence ID" value="SSD58380.1"/>
    <property type="molecule type" value="Genomic_DNA"/>
</dbReference>
<dbReference type="GO" id="GO:0034511">
    <property type="term" value="F:U3 snoRNA binding"/>
    <property type="evidence" value="ECO:0007669"/>
    <property type="project" value="TreeGrafter"/>
</dbReference>
<dbReference type="InterPro" id="IPR039761">
    <property type="entry name" value="Bms1/Tsr1"/>
</dbReference>
<dbReference type="InterPro" id="IPR030387">
    <property type="entry name" value="G_Bms1/Tsr1_dom"/>
</dbReference>
<dbReference type="SMART" id="SM01362">
    <property type="entry name" value="DUF663"/>
    <property type="match status" value="1"/>
</dbReference>
<feature type="compositionally biased region" description="Basic residues" evidence="5">
    <location>
        <begin position="43"/>
        <end position="61"/>
    </location>
</feature>
<dbReference type="GO" id="GO:0030688">
    <property type="term" value="C:preribosome, small subunit precursor"/>
    <property type="evidence" value="ECO:0007669"/>
    <property type="project" value="TreeGrafter"/>
</dbReference>
<dbReference type="PANTHER" id="PTHR12858">
    <property type="entry name" value="RIBOSOME BIOGENESIS PROTEIN"/>
    <property type="match status" value="1"/>
</dbReference>
<dbReference type="Pfam" id="PF04950">
    <property type="entry name" value="RIBIOP_C"/>
    <property type="match status" value="1"/>
</dbReference>
<dbReference type="GO" id="GO:0000462">
    <property type="term" value="P:maturation of SSU-rRNA from tricistronic rRNA transcript (SSU-rRNA, 5.8S rRNA, LSU-rRNA)"/>
    <property type="evidence" value="ECO:0007669"/>
    <property type="project" value="TreeGrafter"/>
</dbReference>
<evidence type="ECO:0000256" key="4">
    <source>
        <dbReference type="ARBA" id="ARBA00038288"/>
    </source>
</evidence>
<accession>A0A376B2L9</accession>
<evidence type="ECO:0000256" key="5">
    <source>
        <dbReference type="SAM" id="MobiDB-lite"/>
    </source>
</evidence>
<dbReference type="GO" id="GO:0000479">
    <property type="term" value="P:endonucleolytic cleavage of tricistronic rRNA transcript (SSU-rRNA, 5.8S rRNA, LSU-rRNA)"/>
    <property type="evidence" value="ECO:0007669"/>
    <property type="project" value="TreeGrafter"/>
</dbReference>
<comment type="subcellular location">
    <subcellularLocation>
        <location evidence="1">Nucleus</location>
        <location evidence="1">Nucleolus</location>
    </subcellularLocation>
</comment>
<dbReference type="PANTHER" id="PTHR12858:SF1">
    <property type="entry name" value="PRE-RRNA-PROCESSING PROTEIN TSR1 HOMOLOG"/>
    <property type="match status" value="1"/>
</dbReference>
<evidence type="ECO:0000259" key="6">
    <source>
        <dbReference type="PROSITE" id="PS51714"/>
    </source>
</evidence>
<feature type="region of interest" description="Disordered" evidence="5">
    <location>
        <begin position="1"/>
        <end position="67"/>
    </location>
</feature>
<name>A0A376B2L9_9ASCO</name>
<dbReference type="Proteomes" id="UP000262825">
    <property type="component" value="Unassembled WGS sequence"/>
</dbReference>
<dbReference type="AlphaFoldDB" id="A0A376B2L9"/>
<feature type="compositionally biased region" description="Basic and acidic residues" evidence="5">
    <location>
        <begin position="33"/>
        <end position="42"/>
    </location>
</feature>
<protein>
    <submittedName>
        <fullName evidence="7">Probable Ribosome biogenesis protein TSR1</fullName>
    </submittedName>
</protein>
<feature type="domain" description="Bms1-type G" evidence="6">
    <location>
        <begin position="84"/>
        <end position="251"/>
    </location>
</feature>
<dbReference type="InterPro" id="IPR007034">
    <property type="entry name" value="BMS1_TSR1_C"/>
</dbReference>
<evidence type="ECO:0000313" key="7">
    <source>
        <dbReference type="EMBL" id="SSD58380.1"/>
    </source>
</evidence>
<gene>
    <name evidence="7" type="ORF">SCODWIG_00141</name>
</gene>
<dbReference type="VEuPathDB" id="FungiDB:SCODWIG_00141"/>
<organism evidence="7 8">
    <name type="scientific">Saccharomycodes ludwigii</name>
    <dbReference type="NCBI Taxonomy" id="36035"/>
    <lineage>
        <taxon>Eukaryota</taxon>
        <taxon>Fungi</taxon>
        <taxon>Dikarya</taxon>
        <taxon>Ascomycota</taxon>
        <taxon>Saccharomycotina</taxon>
        <taxon>Saccharomycetes</taxon>
        <taxon>Saccharomycodales</taxon>
        <taxon>Saccharomycodaceae</taxon>
        <taxon>Saccharomycodes</taxon>
    </lineage>
</organism>
<keyword evidence="3" id="KW-0539">Nucleus</keyword>
<dbReference type="Pfam" id="PF22298">
    <property type="entry name" value="Tsr1_G-like"/>
    <property type="match status" value="1"/>
</dbReference>
<evidence type="ECO:0000313" key="8">
    <source>
        <dbReference type="Proteomes" id="UP000262825"/>
    </source>
</evidence>
<dbReference type="GO" id="GO:0003924">
    <property type="term" value="F:GTPase activity"/>
    <property type="evidence" value="ECO:0007669"/>
    <property type="project" value="TreeGrafter"/>
</dbReference>
<keyword evidence="8" id="KW-1185">Reference proteome</keyword>
<dbReference type="InterPro" id="IPR012948">
    <property type="entry name" value="AARP2CN"/>
</dbReference>
<dbReference type="GO" id="GO:0005730">
    <property type="term" value="C:nucleolus"/>
    <property type="evidence" value="ECO:0007669"/>
    <property type="project" value="UniProtKB-SubCell"/>
</dbReference>
<evidence type="ECO:0000256" key="3">
    <source>
        <dbReference type="ARBA" id="ARBA00023242"/>
    </source>
</evidence>
<dbReference type="GO" id="GO:0005525">
    <property type="term" value="F:GTP binding"/>
    <property type="evidence" value="ECO:0007669"/>
    <property type="project" value="TreeGrafter"/>
</dbReference>
<dbReference type="SMART" id="SM00785">
    <property type="entry name" value="AARP2CN"/>
    <property type="match status" value="1"/>
</dbReference>
<evidence type="ECO:0000256" key="2">
    <source>
        <dbReference type="ARBA" id="ARBA00022517"/>
    </source>
</evidence>